<reference evidence="1 2" key="1">
    <citation type="submission" date="2017-07" db="EMBL/GenBank/DDBJ databases">
        <title>Mechanisms for carbon and nitrogen cycling indicate functional differentiation within the Candidate Phyla Radiation.</title>
        <authorList>
            <person name="Danczak R.E."/>
            <person name="Johnston M.D."/>
            <person name="Kenah C."/>
            <person name="Slattery M."/>
            <person name="Wrighton K.C."/>
            <person name="Wilkins M.J."/>
        </authorList>
    </citation>
    <scope>NUCLEOTIDE SEQUENCE [LARGE SCALE GENOMIC DNA]</scope>
    <source>
        <strain evidence="1">Licking1014_2</strain>
    </source>
</reference>
<sequence>MEGIGISHGGQLESQGVKIPITVNVITYQFITDGLSAESLAEIAALLPQGGEFPCLTALDNHAHFMLYRFIGPAIVTDEKHEIYGHKIVPYANDNYVHPGPELIIQMAHPSAVQIGWDTFKPKIGPKAYPYTDAPNWHNQIAGYHIIYSPHFYGDKTKFIIAGQENVEKQLADWGIDKNNLGIDGLL</sequence>
<proteinExistence type="predicted"/>
<dbReference type="AlphaFoldDB" id="A0A554LVF0"/>
<accession>A0A554LVF0</accession>
<dbReference type="EMBL" id="VMGL01000032">
    <property type="protein sequence ID" value="TSC96619.1"/>
    <property type="molecule type" value="Genomic_DNA"/>
</dbReference>
<name>A0A554LVF0_9BACT</name>
<protein>
    <submittedName>
        <fullName evidence="1">Uncharacterized protein</fullName>
    </submittedName>
</protein>
<organism evidence="1 2">
    <name type="scientific">Candidatus Berkelbacteria bacterium Licking1014_2</name>
    <dbReference type="NCBI Taxonomy" id="2017146"/>
    <lineage>
        <taxon>Bacteria</taxon>
        <taxon>Candidatus Berkelbacteria</taxon>
    </lineage>
</organism>
<evidence type="ECO:0000313" key="1">
    <source>
        <dbReference type="EMBL" id="TSC96619.1"/>
    </source>
</evidence>
<comment type="caution">
    <text evidence="1">The sequence shown here is derived from an EMBL/GenBank/DDBJ whole genome shotgun (WGS) entry which is preliminary data.</text>
</comment>
<gene>
    <name evidence="1" type="ORF">CEN88_300</name>
</gene>
<dbReference type="Proteomes" id="UP000318711">
    <property type="component" value="Unassembled WGS sequence"/>
</dbReference>
<evidence type="ECO:0000313" key="2">
    <source>
        <dbReference type="Proteomes" id="UP000318711"/>
    </source>
</evidence>